<keyword evidence="1" id="KW-0732">Signal</keyword>
<feature type="signal peptide" evidence="1">
    <location>
        <begin position="1"/>
        <end position="22"/>
    </location>
</feature>
<accession>A0A1A2UE64</accession>
<organism evidence="3 4">
    <name type="scientific">Mycobacterium scrofulaceum</name>
    <dbReference type="NCBI Taxonomy" id="1783"/>
    <lineage>
        <taxon>Bacteria</taxon>
        <taxon>Bacillati</taxon>
        <taxon>Actinomycetota</taxon>
        <taxon>Actinomycetes</taxon>
        <taxon>Mycobacteriales</taxon>
        <taxon>Mycobacteriaceae</taxon>
        <taxon>Mycobacterium</taxon>
    </lineage>
</organism>
<evidence type="ECO:0000313" key="4">
    <source>
        <dbReference type="Proteomes" id="UP000092207"/>
    </source>
</evidence>
<dbReference type="RefSeq" id="WP_067268930.1">
    <property type="nucleotide sequence ID" value="NZ_LZJW01000019.1"/>
</dbReference>
<protein>
    <recommendedName>
        <fullName evidence="2">DUF732 domain-containing protein</fullName>
    </recommendedName>
</protein>
<evidence type="ECO:0000259" key="2">
    <source>
        <dbReference type="Pfam" id="PF05305"/>
    </source>
</evidence>
<name>A0A1A2UE64_MYCSC</name>
<evidence type="ECO:0000256" key="1">
    <source>
        <dbReference type="SAM" id="SignalP"/>
    </source>
</evidence>
<comment type="caution">
    <text evidence="3">The sequence shown here is derived from an EMBL/GenBank/DDBJ whole genome shotgun (WGS) entry which is preliminary data.</text>
</comment>
<dbReference type="EMBL" id="LZJY01000308">
    <property type="protein sequence ID" value="OBH94426.1"/>
    <property type="molecule type" value="Genomic_DNA"/>
</dbReference>
<feature type="chain" id="PRO_5008316073" description="DUF732 domain-containing protein" evidence="1">
    <location>
        <begin position="23"/>
        <end position="105"/>
    </location>
</feature>
<dbReference type="InterPro" id="IPR007969">
    <property type="entry name" value="DUF732"/>
</dbReference>
<dbReference type="Proteomes" id="UP000092207">
    <property type="component" value="Unassembled WGS sequence"/>
</dbReference>
<sequence>MRLFLISLGLAAVIGLSAPARADGSDDAFLATVHAAGLTYSDPDQAITSGRSVCKLVSEGSNLTDIVRMIQMLNRGLQGDDATRFAAIAAKSYCPQALSATDAAS</sequence>
<dbReference type="Pfam" id="PF05305">
    <property type="entry name" value="DUF732"/>
    <property type="match status" value="1"/>
</dbReference>
<proteinExistence type="predicted"/>
<dbReference type="OrthoDB" id="4382032at2"/>
<reference evidence="3 4" key="1">
    <citation type="submission" date="2016-06" db="EMBL/GenBank/DDBJ databases">
        <authorList>
            <person name="Kjaerup R.B."/>
            <person name="Dalgaard T.S."/>
            <person name="Juul-Madsen H.R."/>
        </authorList>
    </citation>
    <scope>NUCLEOTIDE SEQUENCE [LARGE SCALE GENOMIC DNA]</scope>
    <source>
        <strain evidence="3 4">E2838</strain>
    </source>
</reference>
<feature type="domain" description="DUF732" evidence="2">
    <location>
        <begin position="26"/>
        <end position="96"/>
    </location>
</feature>
<evidence type="ECO:0000313" key="3">
    <source>
        <dbReference type="EMBL" id="OBH94426.1"/>
    </source>
</evidence>
<dbReference type="AlphaFoldDB" id="A0A1A2UE64"/>
<gene>
    <name evidence="3" type="ORF">A5679_22100</name>
</gene>